<evidence type="ECO:0000256" key="10">
    <source>
        <dbReference type="RuleBase" id="RU364032"/>
    </source>
</evidence>
<evidence type="ECO:0000259" key="17">
    <source>
        <dbReference type="Pfam" id="PF17407"/>
    </source>
</evidence>
<keyword evidence="7 10" id="KW-0539">Nucleus</keyword>
<dbReference type="Pfam" id="PF17404">
    <property type="entry name" value="Nrap_D3"/>
    <property type="match status" value="1"/>
</dbReference>
<evidence type="ECO:0000256" key="1">
    <source>
        <dbReference type="ARBA" id="ARBA00004286"/>
    </source>
</evidence>
<evidence type="ECO:0000256" key="8">
    <source>
        <dbReference type="ARBA" id="ARBA00035000"/>
    </source>
</evidence>
<dbReference type="Pfam" id="PF03813">
    <property type="entry name" value="Nrap"/>
    <property type="match status" value="1"/>
</dbReference>
<evidence type="ECO:0000259" key="15">
    <source>
        <dbReference type="Pfam" id="PF17405"/>
    </source>
</evidence>
<dbReference type="OrthoDB" id="10251401at2759"/>
<dbReference type="InterPro" id="IPR005554">
    <property type="entry name" value="NOL6/Upt22"/>
</dbReference>
<reference evidence="18" key="1">
    <citation type="submission" date="2020-11" db="EMBL/GenBank/DDBJ databases">
        <authorList>
            <person name="Tran Van P."/>
        </authorList>
    </citation>
    <scope>NUCLEOTIDE SEQUENCE</scope>
</reference>
<dbReference type="Gene3D" id="1.10.1410.10">
    <property type="match status" value="1"/>
</dbReference>
<dbReference type="PANTHER" id="PTHR17972">
    <property type="entry name" value="NUCLEOLAR RNA-ASSOCIATED PROTEIN"/>
    <property type="match status" value="1"/>
</dbReference>
<name>A0A7R9GB79_9CRUS</name>
<dbReference type="Pfam" id="PF17405">
    <property type="entry name" value="Nrap_D4"/>
    <property type="match status" value="1"/>
</dbReference>
<evidence type="ECO:0000256" key="7">
    <source>
        <dbReference type="ARBA" id="ARBA00023242"/>
    </source>
</evidence>
<feature type="domain" description="Nrap protein" evidence="12">
    <location>
        <begin position="90"/>
        <end position="190"/>
    </location>
</feature>
<dbReference type="Pfam" id="PF17407">
    <property type="entry name" value="Nrap_D6"/>
    <property type="match status" value="1"/>
</dbReference>
<dbReference type="GO" id="GO:0032040">
    <property type="term" value="C:small-subunit processome"/>
    <property type="evidence" value="ECO:0007669"/>
    <property type="project" value="TreeGrafter"/>
</dbReference>
<comment type="function">
    <text evidence="8">Part of the small subunit (SSU) processome, first precursor of the small eukaryotic ribosomal subunit. During the assembly of the SSU processome in the nucleolus, many ribosome biogenesis factors, an RNA chaperone and ribosomal proteins associate with the nascent pre-rRNA and work in concert to generate RNA folding, modifications, rearrangements and cleavage as well as targeted degradation of pre-ribosomal RNA by the RNA exosome.</text>
</comment>
<sequence length="1077" mass="121088">MKVPANLSENTENLQYANWIRLQIGDFLKETELPSEKQENLQKWMKNFGETLASIKFSDVVENKKFTCSVRTAGDLELEIGDSFCPSEAEILLVMPTEALRKSDYLNCTFLDKRRKMIERIQKKVLEITVGKIEHWSDHYPVLVVAPEGLGCHARVIIDVVLPEDFVGNSRFLPDRSNLRLNWFTSLCPEELRKFIPKNTCEEDNLIVSPFTNGLHARGSARLRIHDLMRKHLSADSSNLRDAYRLCCVWLRRRRLHGDKGMSKVVVAALLMWLCVKKRIHRDMSSYQILRNFWSFLANNGLRETGGISLEKAQNSVEMFKKHFPVVVLDPSGLYNVAQMMEEHVVDLIERGARHALNILSSRVDYAFQSLFVEDTDFYRQFDAVYSVPEATLERVCQWHGSWKFLMDRGLKTCGQEACVRNVLIPALGKALAARLERSIDALRALIHAELTCHCRAEYIGLLPSRTIGKQLIGVILARDALLTQFEKGPVVGTKEAEEFRALWGENRVQSRLMPDGSVVEAVVWAPEETRVPGGVVTRIIKHIFNLHFNSSTKKGKDGRVYMTADFDPVIFTASKRAAEVCSAAEELTKEIIGLKDAVLGVTSVQGISAVFGKFEPCPPQRLPSVNFRRREQGEDDGESESKKRKLDSAVANRLICPEYLETSDLCLKLETSGKWPTDVEAIRRMKTLLLADLGQKLNKAYGLKTAVTPDSLKVAKDGFVFSLFLGVERELTLMELTRDEKGVLLSRETQASAKLKRDVVGRPILMSHLNGLIGSYSGWSDGARLILRWIRAQMISREMISDEVIGLLIATIFACPKSLPLPTTCTSILAAFWSFIAGFDFTTLPIVLNFEKPIQLESIAAVKAEFVERRKELPPIVIITPFDHSGCEWTRSGPSWPVLLHLKKLCKAAVDLYEAGCCSDSFVPNGFFVPSLELFDAVIKLRPMAVVRRNDVVHFSSFVKEAKKDRLFSGKTKYPDSFPVLNFDPVSMYVTELEEHLEDAALVFHDVYGGNIIGIVWKNLDADAEAKKRLESRHLITADGNKRGLLSIAATLGQDICESICERGNDGNLVDVFGGL</sequence>
<feature type="domain" description="Nrap protein" evidence="16">
    <location>
        <begin position="780"/>
        <end position="919"/>
    </location>
</feature>
<feature type="domain" description="Nrap protein" evidence="15">
    <location>
        <begin position="576"/>
        <end position="773"/>
    </location>
</feature>
<dbReference type="PANTHER" id="PTHR17972:SF0">
    <property type="entry name" value="NUCLEOLAR PROTEIN 6"/>
    <property type="match status" value="1"/>
</dbReference>
<evidence type="ECO:0000256" key="9">
    <source>
        <dbReference type="ARBA" id="ARBA00035020"/>
    </source>
</evidence>
<dbReference type="Pfam" id="PF17406">
    <property type="entry name" value="Nrap_D5"/>
    <property type="match status" value="1"/>
</dbReference>
<evidence type="ECO:0000256" key="3">
    <source>
        <dbReference type="ARBA" id="ARBA00006674"/>
    </source>
</evidence>
<dbReference type="InterPro" id="IPR035368">
    <property type="entry name" value="Nrap_D3"/>
</dbReference>
<dbReference type="GO" id="GO:0003723">
    <property type="term" value="F:RNA binding"/>
    <property type="evidence" value="ECO:0007669"/>
    <property type="project" value="UniProtKB-KW"/>
</dbReference>
<evidence type="ECO:0000256" key="6">
    <source>
        <dbReference type="ARBA" id="ARBA00022884"/>
    </source>
</evidence>
<evidence type="ECO:0000313" key="19">
    <source>
        <dbReference type="Proteomes" id="UP000678499"/>
    </source>
</evidence>
<keyword evidence="5" id="KW-0158">Chromosome</keyword>
<dbReference type="GO" id="GO:0006364">
    <property type="term" value="P:rRNA processing"/>
    <property type="evidence" value="ECO:0007669"/>
    <property type="project" value="TreeGrafter"/>
</dbReference>
<dbReference type="InterPro" id="IPR035371">
    <property type="entry name" value="Nrap_D6"/>
</dbReference>
<evidence type="ECO:0000259" key="16">
    <source>
        <dbReference type="Pfam" id="PF17406"/>
    </source>
</evidence>
<evidence type="ECO:0000256" key="5">
    <source>
        <dbReference type="ARBA" id="ARBA00022454"/>
    </source>
</evidence>
<feature type="region of interest" description="Disordered" evidence="11">
    <location>
        <begin position="623"/>
        <end position="646"/>
    </location>
</feature>
<dbReference type="GO" id="GO:0005694">
    <property type="term" value="C:chromosome"/>
    <property type="evidence" value="ECO:0007669"/>
    <property type="project" value="UniProtKB-SubCell"/>
</dbReference>
<dbReference type="EMBL" id="OA882278">
    <property type="protein sequence ID" value="CAD7274377.1"/>
    <property type="molecule type" value="Genomic_DNA"/>
</dbReference>
<organism evidence="18">
    <name type="scientific">Notodromas monacha</name>
    <dbReference type="NCBI Taxonomy" id="399045"/>
    <lineage>
        <taxon>Eukaryota</taxon>
        <taxon>Metazoa</taxon>
        <taxon>Ecdysozoa</taxon>
        <taxon>Arthropoda</taxon>
        <taxon>Crustacea</taxon>
        <taxon>Oligostraca</taxon>
        <taxon>Ostracoda</taxon>
        <taxon>Podocopa</taxon>
        <taxon>Podocopida</taxon>
        <taxon>Cypridocopina</taxon>
        <taxon>Cypridoidea</taxon>
        <taxon>Cyprididae</taxon>
        <taxon>Notodromas</taxon>
    </lineage>
</organism>
<dbReference type="InterPro" id="IPR035082">
    <property type="entry name" value="Nrap_D1"/>
</dbReference>
<evidence type="ECO:0000256" key="2">
    <source>
        <dbReference type="ARBA" id="ARBA00004604"/>
    </source>
</evidence>
<evidence type="ECO:0000256" key="11">
    <source>
        <dbReference type="SAM" id="MobiDB-lite"/>
    </source>
</evidence>
<evidence type="ECO:0000259" key="13">
    <source>
        <dbReference type="Pfam" id="PF17403"/>
    </source>
</evidence>
<protein>
    <recommendedName>
        <fullName evidence="4 10">Nucleolar protein 6</fullName>
    </recommendedName>
</protein>
<accession>A0A7R9GB79</accession>
<dbReference type="Pfam" id="PF17403">
    <property type="entry name" value="Nrap_D2"/>
    <property type="match status" value="1"/>
</dbReference>
<proteinExistence type="inferred from homology"/>
<dbReference type="InterPro" id="IPR035367">
    <property type="entry name" value="Nrap_D2"/>
</dbReference>
<dbReference type="Gene3D" id="3.30.70.3030">
    <property type="match status" value="1"/>
</dbReference>
<gene>
    <name evidence="18" type="ORF">NMOB1V02_LOCUS2211</name>
</gene>
<dbReference type="EMBL" id="CAJPEX010000241">
    <property type="protein sequence ID" value="CAG0914529.1"/>
    <property type="molecule type" value="Genomic_DNA"/>
</dbReference>
<dbReference type="GO" id="GO:0034456">
    <property type="term" value="C:UTP-C complex"/>
    <property type="evidence" value="ECO:0007669"/>
    <property type="project" value="TreeGrafter"/>
</dbReference>
<dbReference type="GO" id="GO:0032545">
    <property type="term" value="C:CURI complex"/>
    <property type="evidence" value="ECO:0007669"/>
    <property type="project" value="TreeGrafter"/>
</dbReference>
<keyword evidence="19" id="KW-1185">Reference proteome</keyword>
<keyword evidence="6 10" id="KW-0694">RNA-binding</keyword>
<evidence type="ECO:0000259" key="14">
    <source>
        <dbReference type="Pfam" id="PF17404"/>
    </source>
</evidence>
<dbReference type="AlphaFoldDB" id="A0A7R9GB79"/>
<evidence type="ECO:0000256" key="4">
    <source>
        <dbReference type="ARBA" id="ARBA00016437"/>
    </source>
</evidence>
<comment type="similarity">
    <text evidence="3 10">Belongs to the NRAP family.</text>
</comment>
<evidence type="ECO:0000313" key="18">
    <source>
        <dbReference type="EMBL" id="CAD7274377.1"/>
    </source>
</evidence>
<dbReference type="Proteomes" id="UP000678499">
    <property type="component" value="Unassembled WGS sequence"/>
</dbReference>
<dbReference type="GO" id="GO:0006409">
    <property type="term" value="P:tRNA export from nucleus"/>
    <property type="evidence" value="ECO:0007669"/>
    <property type="project" value="TreeGrafter"/>
</dbReference>
<comment type="subunit">
    <text evidence="9">Part of the small subunit (SSU) processome, composed of more than 70 proteins and the RNA chaperone small nucleolar RNA (snoRNA) U3.</text>
</comment>
<dbReference type="InterPro" id="IPR035369">
    <property type="entry name" value="Nrap_D4"/>
</dbReference>
<feature type="domain" description="Nrap protein" evidence="13">
    <location>
        <begin position="240"/>
        <end position="374"/>
    </location>
</feature>
<comment type="subcellular location">
    <subcellularLocation>
        <location evidence="1">Chromosome</location>
    </subcellularLocation>
    <subcellularLocation>
        <location evidence="2 10">Nucleus</location>
        <location evidence="2 10">Nucleolus</location>
    </subcellularLocation>
</comment>
<feature type="domain" description="Nrap protein" evidence="14">
    <location>
        <begin position="379"/>
        <end position="550"/>
    </location>
</feature>
<evidence type="ECO:0000259" key="12">
    <source>
        <dbReference type="Pfam" id="PF03813"/>
    </source>
</evidence>
<dbReference type="InterPro" id="IPR035370">
    <property type="entry name" value="Nrap_D5"/>
</dbReference>
<feature type="domain" description="Nrap protein" evidence="17">
    <location>
        <begin position="934"/>
        <end position="1061"/>
    </location>
</feature>